<gene>
    <name evidence="2" type="ORF">HMPREF0063_12112</name>
</gene>
<protein>
    <submittedName>
        <fullName evidence="2">Uncharacterized protein</fullName>
    </submittedName>
</protein>
<keyword evidence="3" id="KW-1185">Reference proteome</keyword>
<evidence type="ECO:0000256" key="1">
    <source>
        <dbReference type="SAM" id="MobiDB-lite"/>
    </source>
</evidence>
<feature type="compositionally biased region" description="Low complexity" evidence="1">
    <location>
        <begin position="72"/>
        <end position="81"/>
    </location>
</feature>
<organism evidence="2 3">
    <name type="scientific">Aeromicrobium marinum DSM 15272</name>
    <dbReference type="NCBI Taxonomy" id="585531"/>
    <lineage>
        <taxon>Bacteria</taxon>
        <taxon>Bacillati</taxon>
        <taxon>Actinomycetota</taxon>
        <taxon>Actinomycetes</taxon>
        <taxon>Propionibacteriales</taxon>
        <taxon>Nocardioidaceae</taxon>
        <taxon>Aeromicrobium</taxon>
    </lineage>
</organism>
<proteinExistence type="predicted"/>
<accession>E2SCF0</accession>
<dbReference type="STRING" id="585531.HMPREF0063_12112"/>
<feature type="region of interest" description="Disordered" evidence="1">
    <location>
        <begin position="1"/>
        <end position="91"/>
    </location>
</feature>
<reference evidence="2" key="1">
    <citation type="submission" date="2010-08" db="EMBL/GenBank/DDBJ databases">
        <authorList>
            <person name="Muzny D."/>
            <person name="Qin X."/>
            <person name="Buhay C."/>
            <person name="Dugan-Rocha S."/>
            <person name="Ding Y."/>
            <person name="Chen G."/>
            <person name="Hawes A."/>
            <person name="Holder M."/>
            <person name="Jhangiani S."/>
            <person name="Johnson A."/>
            <person name="Khan Z."/>
            <person name="Li Z."/>
            <person name="Liu W."/>
            <person name="Liu X."/>
            <person name="Perez L."/>
            <person name="Shen H."/>
            <person name="Wang Q."/>
            <person name="Watt J."/>
            <person name="Xi L."/>
            <person name="Xin Y."/>
            <person name="Zhou J."/>
            <person name="Deng J."/>
            <person name="Jiang H."/>
            <person name="Liu Y."/>
            <person name="Qu J."/>
            <person name="Song X.-Z."/>
            <person name="Zhang L."/>
            <person name="Villasana D."/>
            <person name="Johnson A."/>
            <person name="Liu J."/>
            <person name="Liyanage D."/>
            <person name="Lorensuhewa L."/>
            <person name="Robinson T."/>
            <person name="Song A."/>
            <person name="Song B.-B."/>
            <person name="Dinh H."/>
            <person name="Thornton R."/>
            <person name="Coyle M."/>
            <person name="Francisco L."/>
            <person name="Jackson L."/>
            <person name="Javaid M."/>
            <person name="Korchina V."/>
            <person name="Kovar C."/>
            <person name="Mata R."/>
            <person name="Mathew T."/>
            <person name="Ngo R."/>
            <person name="Nguyen L."/>
            <person name="Nguyen N."/>
            <person name="Okwuonu G."/>
            <person name="Ongeri F."/>
            <person name="Pham C."/>
            <person name="Simmons D."/>
            <person name="Wilczek-Boney K."/>
            <person name="Hale W."/>
            <person name="Jakkamsetti A."/>
            <person name="Pham P."/>
            <person name="Ruth R."/>
            <person name="San Lucas F."/>
            <person name="Warren J."/>
            <person name="Zhang J."/>
            <person name="Zhao Z."/>
            <person name="Zhou C."/>
            <person name="Zhu D."/>
            <person name="Lee S."/>
            <person name="Bess C."/>
            <person name="Blankenburg K."/>
            <person name="Forbes L."/>
            <person name="Fu Q."/>
            <person name="Gubbala S."/>
            <person name="Hirani K."/>
            <person name="Jayaseelan J.C."/>
            <person name="Lara F."/>
            <person name="Munidasa M."/>
            <person name="Palculict T."/>
            <person name="Patil S."/>
            <person name="Pu L.-L."/>
            <person name="Saada N."/>
            <person name="Tang L."/>
            <person name="Weissenberger G."/>
            <person name="Zhu Y."/>
            <person name="Hemphill L."/>
            <person name="Shang Y."/>
            <person name="Youmans B."/>
            <person name="Ayvaz T."/>
            <person name="Ross M."/>
            <person name="Santibanez J."/>
            <person name="Aqrawi P."/>
            <person name="Gross S."/>
            <person name="Joshi V."/>
            <person name="Fowler G."/>
            <person name="Nazareth L."/>
            <person name="Reid J."/>
            <person name="Worley K."/>
            <person name="Petrosino J."/>
            <person name="Highlander S."/>
            <person name="Gibbs R."/>
        </authorList>
    </citation>
    <scope>NUCLEOTIDE SEQUENCE [LARGE SCALE GENOMIC DNA]</scope>
    <source>
        <strain evidence="2">DSM 15272</strain>
    </source>
</reference>
<dbReference type="AlphaFoldDB" id="E2SCF0"/>
<sequence>MTTSHEAPSPWPDEDTGPDEPPQSAEQAWAAMVDGRAGGRGDAPMRMRPESGDHQPDATWDADDLADEMSEESFPSSDPPSTWVGDTRRNG</sequence>
<dbReference type="RefSeq" id="WP_007077204.1">
    <property type="nucleotide sequence ID" value="NZ_CM001024.1"/>
</dbReference>
<evidence type="ECO:0000313" key="3">
    <source>
        <dbReference type="Proteomes" id="UP000003111"/>
    </source>
</evidence>
<feature type="compositionally biased region" description="Acidic residues" evidence="1">
    <location>
        <begin position="60"/>
        <end position="71"/>
    </location>
</feature>
<comment type="caution">
    <text evidence="2">The sequence shown here is derived from an EMBL/GenBank/DDBJ whole genome shotgun (WGS) entry which is preliminary data.</text>
</comment>
<evidence type="ECO:0000313" key="2">
    <source>
        <dbReference type="EMBL" id="EFQ82903.1"/>
    </source>
</evidence>
<name>E2SCF0_9ACTN</name>
<dbReference type="EMBL" id="ACLF03000006">
    <property type="protein sequence ID" value="EFQ82903.1"/>
    <property type="molecule type" value="Genomic_DNA"/>
</dbReference>
<dbReference type="HOGENOM" id="CLU_2420447_0_0_11"/>
<feature type="compositionally biased region" description="Basic and acidic residues" evidence="1">
    <location>
        <begin position="37"/>
        <end position="56"/>
    </location>
</feature>
<dbReference type="Proteomes" id="UP000003111">
    <property type="component" value="Unassembled WGS sequence"/>
</dbReference>